<dbReference type="Gene3D" id="1.10.220.80">
    <property type="entry name" value="BH2638-like"/>
    <property type="match status" value="1"/>
</dbReference>
<sequence length="85" mass="9632">MVKVIDFLAAVESAYEAGIDVMDFQAKYRVFKEVVTSISGEKQIDKAFQAASNYSIYQTVKRMRELLKEGDMSQATTKTRKIKVS</sequence>
<dbReference type="AlphaFoldDB" id="A0A6I2GEY3"/>
<protein>
    <submittedName>
        <fullName evidence="1">Uncharacterized protein</fullName>
    </submittedName>
</protein>
<dbReference type="Proteomes" id="UP000430975">
    <property type="component" value="Unassembled WGS sequence"/>
</dbReference>
<organism evidence="1 2">
    <name type="scientific">Fundicoccus ignavus</name>
    <dbReference type="NCBI Taxonomy" id="2664442"/>
    <lineage>
        <taxon>Bacteria</taxon>
        <taxon>Bacillati</taxon>
        <taxon>Bacillota</taxon>
        <taxon>Bacilli</taxon>
        <taxon>Lactobacillales</taxon>
        <taxon>Aerococcaceae</taxon>
        <taxon>Fundicoccus</taxon>
    </lineage>
</organism>
<proteinExistence type="predicted"/>
<name>A0A6I2GEY3_9LACT</name>
<evidence type="ECO:0000313" key="2">
    <source>
        <dbReference type="Proteomes" id="UP000430975"/>
    </source>
</evidence>
<dbReference type="Pfam" id="PF05256">
    <property type="entry name" value="UPF0223"/>
    <property type="match status" value="1"/>
</dbReference>
<gene>
    <name evidence="1" type="ORF">GIY09_05005</name>
</gene>
<dbReference type="InterPro" id="IPR007920">
    <property type="entry name" value="UPF0223"/>
</dbReference>
<accession>A0A6I2GEY3</accession>
<comment type="caution">
    <text evidence="1">The sequence shown here is derived from an EMBL/GenBank/DDBJ whole genome shotgun (WGS) entry which is preliminary data.</text>
</comment>
<reference evidence="1 2" key="1">
    <citation type="submission" date="2019-11" db="EMBL/GenBank/DDBJ databases">
        <title>Characterisation of Fundicoccus ignavus gen. nov. sp. nov., a novel genus of the family Aerococcaceae isolated from bulk tank milk.</title>
        <authorList>
            <person name="Siebert A."/>
            <person name="Huptas C."/>
            <person name="Wenning M."/>
            <person name="Scherer S."/>
            <person name="Doll E.V."/>
        </authorList>
    </citation>
    <scope>NUCLEOTIDE SEQUENCE [LARGE SCALE GENOMIC DNA]</scope>
    <source>
        <strain evidence="1 2">WS4759</strain>
    </source>
</reference>
<evidence type="ECO:0000313" key="1">
    <source>
        <dbReference type="EMBL" id="MRI85234.1"/>
    </source>
</evidence>
<dbReference type="EMBL" id="WJQS01000003">
    <property type="protein sequence ID" value="MRI85234.1"/>
    <property type="molecule type" value="Genomic_DNA"/>
</dbReference>
<dbReference type="InterPro" id="IPR023324">
    <property type="entry name" value="BH2638-like_sf"/>
</dbReference>
<dbReference type="SUPFAM" id="SSF158504">
    <property type="entry name" value="BH2638-like"/>
    <property type="match status" value="1"/>
</dbReference>
<keyword evidence="2" id="KW-1185">Reference proteome</keyword>